<keyword evidence="4" id="KW-0249">Electron transport</keyword>
<protein>
    <submittedName>
        <fullName evidence="9">Ferredoxin</fullName>
    </submittedName>
</protein>
<evidence type="ECO:0000256" key="2">
    <source>
        <dbReference type="ARBA" id="ARBA00022448"/>
    </source>
</evidence>
<organism evidence="9 10">
    <name type="scientific">Actinomadura litoris</name>
    <dbReference type="NCBI Taxonomy" id="2678616"/>
    <lineage>
        <taxon>Bacteria</taxon>
        <taxon>Bacillati</taxon>
        <taxon>Actinomycetota</taxon>
        <taxon>Actinomycetes</taxon>
        <taxon>Streptosporangiales</taxon>
        <taxon>Thermomonosporaceae</taxon>
        <taxon>Actinomadura</taxon>
    </lineage>
</organism>
<keyword evidence="6" id="KW-0411">Iron-sulfur</keyword>
<accession>A0A7K1L5C5</accession>
<keyword evidence="7" id="KW-0003">3Fe-4S</keyword>
<dbReference type="PANTHER" id="PTHR36923:SF3">
    <property type="entry name" value="FERREDOXIN"/>
    <property type="match status" value="1"/>
</dbReference>
<comment type="cofactor">
    <cofactor evidence="1">
        <name>[3Fe-4S] cluster</name>
        <dbReference type="ChEBI" id="CHEBI:21137"/>
    </cofactor>
</comment>
<dbReference type="PANTHER" id="PTHR36923">
    <property type="entry name" value="FERREDOXIN"/>
    <property type="match status" value="1"/>
</dbReference>
<evidence type="ECO:0000313" key="10">
    <source>
        <dbReference type="Proteomes" id="UP000432015"/>
    </source>
</evidence>
<dbReference type="SUPFAM" id="SSF54862">
    <property type="entry name" value="4Fe-4S ferredoxins"/>
    <property type="match status" value="1"/>
</dbReference>
<keyword evidence="2" id="KW-0813">Transport</keyword>
<dbReference type="Gene3D" id="3.30.70.20">
    <property type="match status" value="1"/>
</dbReference>
<proteinExistence type="predicted"/>
<evidence type="ECO:0000256" key="8">
    <source>
        <dbReference type="SAM" id="MobiDB-lite"/>
    </source>
</evidence>
<evidence type="ECO:0000313" key="9">
    <source>
        <dbReference type="EMBL" id="MUN39455.1"/>
    </source>
</evidence>
<feature type="region of interest" description="Disordered" evidence="8">
    <location>
        <begin position="62"/>
        <end position="83"/>
    </location>
</feature>
<evidence type="ECO:0000256" key="6">
    <source>
        <dbReference type="ARBA" id="ARBA00023014"/>
    </source>
</evidence>
<evidence type="ECO:0000256" key="1">
    <source>
        <dbReference type="ARBA" id="ARBA00001927"/>
    </source>
</evidence>
<dbReference type="GO" id="GO:0046872">
    <property type="term" value="F:metal ion binding"/>
    <property type="evidence" value="ECO:0007669"/>
    <property type="project" value="UniProtKB-KW"/>
</dbReference>
<name>A0A7K1L5C5_9ACTN</name>
<evidence type="ECO:0000256" key="4">
    <source>
        <dbReference type="ARBA" id="ARBA00022982"/>
    </source>
</evidence>
<dbReference type="RefSeq" id="WP_156218618.1">
    <property type="nucleotide sequence ID" value="NZ_WOFH01000008.1"/>
</dbReference>
<dbReference type="AlphaFoldDB" id="A0A7K1L5C5"/>
<dbReference type="GO" id="GO:0051538">
    <property type="term" value="F:3 iron, 4 sulfur cluster binding"/>
    <property type="evidence" value="ECO:0007669"/>
    <property type="project" value="UniProtKB-KW"/>
</dbReference>
<dbReference type="Proteomes" id="UP000432015">
    <property type="component" value="Unassembled WGS sequence"/>
</dbReference>
<comment type="caution">
    <text evidence="9">The sequence shown here is derived from an EMBL/GenBank/DDBJ whole genome shotgun (WGS) entry which is preliminary data.</text>
</comment>
<sequence>MRVRVDQGRCLGHGLCEALAGDVYQVTETGYNEMGEFEVADALRDVARKGASACPERAIAVLGDEPAGQHDEPRAPRPRSTDR</sequence>
<dbReference type="EMBL" id="WOFH01000008">
    <property type="protein sequence ID" value="MUN39455.1"/>
    <property type="molecule type" value="Genomic_DNA"/>
</dbReference>
<gene>
    <name evidence="9" type="ORF">GNZ18_23055</name>
</gene>
<dbReference type="Pfam" id="PF13459">
    <property type="entry name" value="Fer4_15"/>
    <property type="match status" value="1"/>
</dbReference>
<evidence type="ECO:0000256" key="7">
    <source>
        <dbReference type="ARBA" id="ARBA00023291"/>
    </source>
</evidence>
<reference evidence="9 10" key="1">
    <citation type="submission" date="2019-11" db="EMBL/GenBank/DDBJ databases">
        <authorList>
            <person name="Cao P."/>
        </authorList>
    </citation>
    <scope>NUCLEOTIDE SEQUENCE [LARGE SCALE GENOMIC DNA]</scope>
    <source>
        <strain evidence="9 10">NEAU-AAG5</strain>
    </source>
</reference>
<keyword evidence="5" id="KW-0408">Iron</keyword>
<keyword evidence="10" id="KW-1185">Reference proteome</keyword>
<dbReference type="InterPro" id="IPR051269">
    <property type="entry name" value="Fe-S_cluster_ET"/>
</dbReference>
<feature type="compositionally biased region" description="Basic and acidic residues" evidence="8">
    <location>
        <begin position="67"/>
        <end position="83"/>
    </location>
</feature>
<keyword evidence="3" id="KW-0479">Metal-binding</keyword>
<evidence type="ECO:0000256" key="3">
    <source>
        <dbReference type="ARBA" id="ARBA00022723"/>
    </source>
</evidence>
<evidence type="ECO:0000256" key="5">
    <source>
        <dbReference type="ARBA" id="ARBA00023004"/>
    </source>
</evidence>